<dbReference type="KEGG" id="samy:DB32_008425"/>
<keyword evidence="2" id="KW-1185">Reference proteome</keyword>
<name>A0A0F6YND0_9BACT</name>
<dbReference type="AlphaFoldDB" id="A0A0F6YND0"/>
<dbReference type="Proteomes" id="UP000034883">
    <property type="component" value="Chromosome"/>
</dbReference>
<accession>A0A0F6YND0</accession>
<dbReference type="STRING" id="927083.DB32_008425"/>
<reference evidence="1 2" key="1">
    <citation type="submission" date="2015-03" db="EMBL/GenBank/DDBJ databases">
        <title>Genome assembly of Sandaracinus amylolyticus DSM 53668.</title>
        <authorList>
            <person name="Sharma G."/>
            <person name="Subramanian S."/>
        </authorList>
    </citation>
    <scope>NUCLEOTIDE SEQUENCE [LARGE SCALE GENOMIC DNA]</scope>
    <source>
        <strain evidence="1 2">DSM 53668</strain>
    </source>
</reference>
<evidence type="ECO:0000313" key="2">
    <source>
        <dbReference type="Proteomes" id="UP000034883"/>
    </source>
</evidence>
<gene>
    <name evidence="1" type="ORF">DB32_008425</name>
</gene>
<evidence type="ECO:0000313" key="1">
    <source>
        <dbReference type="EMBL" id="AKF11276.1"/>
    </source>
</evidence>
<sequence>MLLTQMVSRLTKALGPKLESVVLYGPEAHGDTYREVSPLHLMIVLVDLEPATLSLLNDPVHWWIAQEQPWPRFFTRALIRDSLDVFPIELFDIQRHHRVLHGSDPVVGLEIDRAHMRIQCERELREKLMRLREGFVESRGASKPLRHLLAASYVSFAPVWRGCLHLLGEPVPVHDGEVVRALCAKLGLDVASFDEVARIASEAASSLDASAVYGRYHREIAEMVARIDQLVIGAGGEAR</sequence>
<dbReference type="EMBL" id="CP011125">
    <property type="protein sequence ID" value="AKF11276.1"/>
    <property type="molecule type" value="Genomic_DNA"/>
</dbReference>
<proteinExistence type="predicted"/>
<protein>
    <recommendedName>
        <fullName evidence="3">Nucleotidyltransferase domain-containing protein</fullName>
    </recommendedName>
</protein>
<evidence type="ECO:0008006" key="3">
    <source>
        <dbReference type="Google" id="ProtNLM"/>
    </source>
</evidence>
<organism evidence="1 2">
    <name type="scientific">Sandaracinus amylolyticus</name>
    <dbReference type="NCBI Taxonomy" id="927083"/>
    <lineage>
        <taxon>Bacteria</taxon>
        <taxon>Pseudomonadati</taxon>
        <taxon>Myxococcota</taxon>
        <taxon>Polyangia</taxon>
        <taxon>Polyangiales</taxon>
        <taxon>Sandaracinaceae</taxon>
        <taxon>Sandaracinus</taxon>
    </lineage>
</organism>